<protein>
    <submittedName>
        <fullName evidence="2">Uncharacterized protein</fullName>
    </submittedName>
</protein>
<evidence type="ECO:0000313" key="2">
    <source>
        <dbReference type="EMBL" id="QGW26998.1"/>
    </source>
</evidence>
<dbReference type="Proteomes" id="UP000426027">
    <property type="component" value="Chromosome"/>
</dbReference>
<reference evidence="2 3" key="1">
    <citation type="submission" date="2019-11" db="EMBL/GenBank/DDBJ databases">
        <authorList>
            <person name="Im W.T."/>
        </authorList>
    </citation>
    <scope>NUCLEOTIDE SEQUENCE [LARGE SCALE GENOMIC DNA]</scope>
    <source>
        <strain evidence="2 3">SB-02</strain>
    </source>
</reference>
<evidence type="ECO:0000313" key="3">
    <source>
        <dbReference type="Proteomes" id="UP000426027"/>
    </source>
</evidence>
<evidence type="ECO:0000256" key="1">
    <source>
        <dbReference type="SAM" id="SignalP"/>
    </source>
</evidence>
<name>A0A6I6GH58_9BACT</name>
<dbReference type="AlphaFoldDB" id="A0A6I6GH58"/>
<dbReference type="EMBL" id="CP046566">
    <property type="protein sequence ID" value="QGW26998.1"/>
    <property type="molecule type" value="Genomic_DNA"/>
</dbReference>
<organism evidence="2 3">
    <name type="scientific">Phnomibacter ginsenosidimutans</name>
    <dbReference type="NCBI Taxonomy" id="2676868"/>
    <lineage>
        <taxon>Bacteria</taxon>
        <taxon>Pseudomonadati</taxon>
        <taxon>Bacteroidota</taxon>
        <taxon>Chitinophagia</taxon>
        <taxon>Chitinophagales</taxon>
        <taxon>Chitinophagaceae</taxon>
        <taxon>Phnomibacter</taxon>
    </lineage>
</organism>
<feature type="signal peptide" evidence="1">
    <location>
        <begin position="1"/>
        <end position="21"/>
    </location>
</feature>
<proteinExistence type="predicted"/>
<accession>A0A6I6GH58</accession>
<keyword evidence="1" id="KW-0732">Signal</keyword>
<dbReference type="KEGG" id="fls:GLV81_01770"/>
<gene>
    <name evidence="2" type="ORF">GLV81_01770</name>
</gene>
<feature type="chain" id="PRO_5026352007" evidence="1">
    <location>
        <begin position="22"/>
        <end position="129"/>
    </location>
</feature>
<sequence length="129" mass="14365">MKKLLLAALFALPVLFAAAQAKPEWKEMKDFHTVMSQTFHPAEEGKLDSIKNRIGEMIDLAKAWQKSTPPAEFNKPEIKENLNKLMKGAKALSKQIKAGADDAAITKQLTVLHDVYHDIVGLCKDEGKH</sequence>
<keyword evidence="3" id="KW-1185">Reference proteome</keyword>
<dbReference type="RefSeq" id="WP_157476305.1">
    <property type="nucleotide sequence ID" value="NZ_CP046566.1"/>
</dbReference>